<dbReference type="HOGENOM" id="CLU_743519_0_0_0"/>
<evidence type="ECO:0000313" key="2">
    <source>
        <dbReference type="Proteomes" id="UP000002881"/>
    </source>
</evidence>
<sequence length="341" mass="39036">MLREIMISFLLEGDACASIKYRVQKEILKESQDTLNMRVLHSGILDDIRVKNIIENQKQDGWLGESFHGEDSMEASIRFLLERGLGSNDAVISRAFEALERDSSDFPREFKKVGSVLDSRGFGGSESIRAALFAQAGLEEKDFVRYEVEKALEAFDFVRSAGSLVEITESFNGRLVFKEDAIWPSIYHLRLLAFARGWRSEEGRKTVAGAVKRLAELSPIKHALLRHKSQLIAPASVFMDDFNSDMDKLDSKGWMMWFHRMELLARMGIADEVPEIKRQTDRLRSALRKSGAKFAEKLSHPYFTHWNSYTGLALEENWKSPSRRINDLTFRSLLILYNADM</sequence>
<dbReference type="Proteomes" id="UP000002881">
    <property type="component" value="Chromosome"/>
</dbReference>
<dbReference type="AlphaFoldDB" id="I2F7I4"/>
<dbReference type="eggNOG" id="ENOG5033N1T">
    <property type="taxonomic scope" value="Bacteria"/>
</dbReference>
<evidence type="ECO:0000313" key="1">
    <source>
        <dbReference type="EMBL" id="AFK07887.1"/>
    </source>
</evidence>
<proteinExistence type="predicted"/>
<keyword evidence="2" id="KW-1185">Reference proteome</keyword>
<dbReference type="EMBL" id="CP003532">
    <property type="protein sequence ID" value="AFK07887.1"/>
    <property type="molecule type" value="Genomic_DNA"/>
</dbReference>
<dbReference type="RefSeq" id="WP_014731646.1">
    <property type="nucleotide sequence ID" value="NC_017934.1"/>
</dbReference>
<dbReference type="KEGG" id="mpg:Theba_2258"/>
<dbReference type="GeneID" id="87107989"/>
<name>I2F7I4_9BACT</name>
<accession>I2F7I4</accession>
<reference evidence="1 2" key="1">
    <citation type="journal article" date="2012" name="Genome Biol. Evol.">
        <title>Genome Sequence of the Mesophilic Thermotogales Bacterium Mesotoga prima MesG1.Ag.4.2 Reveals the Largest Thermotogales Genome To Date.</title>
        <authorList>
            <person name="Zhaxybayeva O."/>
            <person name="Swithers K.S."/>
            <person name="Foght J."/>
            <person name="Green A.G."/>
            <person name="Bruce D."/>
            <person name="Detter C."/>
            <person name="Han S."/>
            <person name="Teshima H."/>
            <person name="Han J."/>
            <person name="Woyke T."/>
            <person name="Pitluck S."/>
            <person name="Nolan M."/>
            <person name="Ivanova N."/>
            <person name="Pati A."/>
            <person name="Land M.L."/>
            <person name="Dlutek M."/>
            <person name="Doolittle W.F."/>
            <person name="Noll K.M."/>
            <person name="Nesbo C.L."/>
        </authorList>
    </citation>
    <scope>NUCLEOTIDE SEQUENCE [LARGE SCALE GENOMIC DNA]</scope>
    <source>
        <strain evidence="2">mesG1.Ag.4.2</strain>
    </source>
</reference>
<gene>
    <name evidence="1" type="ORF">Theba_2258</name>
</gene>
<protein>
    <submittedName>
        <fullName evidence="1">Uncharacterized protein</fullName>
    </submittedName>
</protein>
<organism evidence="1 2">
    <name type="scientific">Mesotoga prima MesG1.Ag.4.2</name>
    <dbReference type="NCBI Taxonomy" id="660470"/>
    <lineage>
        <taxon>Bacteria</taxon>
        <taxon>Thermotogati</taxon>
        <taxon>Thermotogota</taxon>
        <taxon>Thermotogae</taxon>
        <taxon>Kosmotogales</taxon>
        <taxon>Kosmotogaceae</taxon>
        <taxon>Mesotoga</taxon>
    </lineage>
</organism>